<organism evidence="1 2">
    <name type="scientific">Xaviernesmea oryzae</name>
    <dbReference type="NCBI Taxonomy" id="464029"/>
    <lineage>
        <taxon>Bacteria</taxon>
        <taxon>Pseudomonadati</taxon>
        <taxon>Pseudomonadota</taxon>
        <taxon>Alphaproteobacteria</taxon>
        <taxon>Hyphomicrobiales</taxon>
        <taxon>Rhizobiaceae</taxon>
        <taxon>Rhizobium/Agrobacterium group</taxon>
        <taxon>Xaviernesmea</taxon>
    </lineage>
</organism>
<evidence type="ECO:0000313" key="1">
    <source>
        <dbReference type="EMBL" id="SMF59314.1"/>
    </source>
</evidence>
<protein>
    <submittedName>
        <fullName evidence="1">Uncharacterized protein</fullName>
    </submittedName>
</protein>
<gene>
    <name evidence="1" type="ORF">SAMN02982989_0919</name>
</gene>
<evidence type="ECO:0000313" key="2">
    <source>
        <dbReference type="Proteomes" id="UP000192903"/>
    </source>
</evidence>
<accession>A0A1X7FV74</accession>
<keyword evidence="2" id="KW-1185">Reference proteome</keyword>
<sequence>MEEKIKFIKDLDIEEREEVLSDIARALENTAREAFIEGDRHFAALSSNMAQVIRVNADELARDNPQNAERVLQQATAMISQFNAVHPYRMMSYSLH</sequence>
<dbReference type="OrthoDB" id="8392264at2"/>
<reference evidence="2" key="1">
    <citation type="submission" date="2017-04" db="EMBL/GenBank/DDBJ databases">
        <authorList>
            <person name="Varghese N."/>
            <person name="Submissions S."/>
        </authorList>
    </citation>
    <scope>NUCLEOTIDE SEQUENCE [LARGE SCALE GENOMIC DNA]</scope>
    <source>
        <strain evidence="2">B4P</strain>
    </source>
</reference>
<name>A0A1X7FV74_9HYPH</name>
<dbReference type="Proteomes" id="UP000192903">
    <property type="component" value="Unassembled WGS sequence"/>
</dbReference>
<dbReference type="AlphaFoldDB" id="A0A1X7FV74"/>
<dbReference type="EMBL" id="FXAF01000008">
    <property type="protein sequence ID" value="SMF59314.1"/>
    <property type="molecule type" value="Genomic_DNA"/>
</dbReference>
<proteinExistence type="predicted"/>
<dbReference type="RefSeq" id="WP_085423821.1">
    <property type="nucleotide sequence ID" value="NZ_FXAF01000008.1"/>
</dbReference>